<evidence type="ECO:0000256" key="7">
    <source>
        <dbReference type="ARBA" id="ARBA00022705"/>
    </source>
</evidence>
<keyword evidence="7" id="KW-0235">DNA replication</keyword>
<sequence length="1165" mass="135287">MDPKFIHLCVRSDYSITSGLYTPRELVNKTYNLNMPAIGMVDYGNFYGAIKFYKSCYSMGIKPIFGVKFKLQSDLLNNQLSNINILAYNNVGYHNLIILISKAHQKKFQSIYSKNDIIICQSWLIQYKEGLIILSGGCKGDFGKYLIQGNYKIVNSFIDFYRKYFPQAYYLEVTRTNREYEEEYIYHAIKLSMCKNIPIVATNDVCFINKNDFSIHDIRVSIYQGIPVNSEKFFSHYSQEQFMKSEQEMCSLFSDIPEALENSVIIAKRCNVIIKTGKYFLPNFPTKKMNVRDFLVLKSVEGLKNRLETLYSNQEIETSVYKKYHNRLFYELDIINRMKFPEYFLVVMEFVQWAKSHNIPVGPGRGSGAGSLVAYVLKITELDPLAFDLLFERFLNPERISMPDFDIDFCMDKRDLVIEHVSQFYGRHHVAQIITFGKMSAKAVVRDVGRALGYPYGFINNISKLIPLDLGMTLKKSLSSKFELIHLYNKDIEVKNIIDISEKLEGVIKNIGKHAGGIVISPKSLIHFTPIQYDSHNMFITQFDKDDIDYVGLLKFDFLGLRTLTVIHEALKMINRFLVKKKQVHLNKISLYDQKSFQLLKQAQTTAVFQLESYGMKDLILKLQPDCFEDIISLIALFRPGPLQSGMVDNFINRKKGKEVIAYPDIRWQHKSLKPILKSTYGIILYQEQVMQIAQVLSGYTLSYSDILLRAMSKKNIHEMMKQRAYFQISAYKNGIPKKLSEKIFDLLEKFSGYGFNKSHSSAYALISYQTLWIKSNYPAQFMAAVMNSDIDNSDKIRISIRECFRMRLKIIAPNINDSNYFFTVNANNEIIYGLGAIRGIGRSVCDAIIIARKKLKSFSSLFDLCIYIDNKKINKRVLEKLIFSGALDVFKLSRFKLVNLIPQVLKLSNQYVHSRNINQLILFKPLLCDVEKFRDVNDIQDSLQFKHWSNKIQSEFEKDALGFYFITNPISEYIDELLYYTNGLKIKNISLDYKNKVVKIFGIISELRSKFTKRSNKVVFLDFIDGIDQIEVMVLNNVFSKYQDILNKGNILIITGLIIFNNINKVFRLIAYSILELDEARNKYVKRIILIVSTDLYNHRTLNKIDYILKPFNVGTIPLIMYYKNEHLKVYSKIDKSYNIIINEILISQLKRLLGMKNVYLKFD</sequence>
<evidence type="ECO:0000256" key="5">
    <source>
        <dbReference type="ARBA" id="ARBA00022679"/>
    </source>
</evidence>
<dbReference type="InterPro" id="IPR011708">
    <property type="entry name" value="DNA_pol3_alpha_NTPase_dom"/>
</dbReference>
<dbReference type="AlphaFoldDB" id="A0A4D6YL23"/>
<dbReference type="SMART" id="SM00481">
    <property type="entry name" value="POLIIIAc"/>
    <property type="match status" value="1"/>
</dbReference>
<evidence type="ECO:0000313" key="11">
    <source>
        <dbReference type="EMBL" id="QCI26338.1"/>
    </source>
</evidence>
<evidence type="ECO:0000259" key="10">
    <source>
        <dbReference type="SMART" id="SM00481"/>
    </source>
</evidence>
<dbReference type="GO" id="GO:0003887">
    <property type="term" value="F:DNA-directed DNA polymerase activity"/>
    <property type="evidence" value="ECO:0007669"/>
    <property type="project" value="UniProtKB-KW"/>
</dbReference>
<dbReference type="Proteomes" id="UP000298636">
    <property type="component" value="Chromosome"/>
</dbReference>
<protein>
    <recommendedName>
        <fullName evidence="3">DNA polymerase III subunit alpha</fullName>
        <ecNumber evidence="2">2.7.7.7</ecNumber>
    </recommendedName>
</protein>
<dbReference type="Gene3D" id="3.20.20.140">
    <property type="entry name" value="Metal-dependent hydrolases"/>
    <property type="match status" value="1"/>
</dbReference>
<dbReference type="RefSeq" id="WP_158351740.1">
    <property type="nucleotide sequence ID" value="NZ_CP032998.1"/>
</dbReference>
<comment type="catalytic activity">
    <reaction evidence="9">
        <text>DNA(n) + a 2'-deoxyribonucleoside 5'-triphosphate = DNA(n+1) + diphosphate</text>
        <dbReference type="Rhea" id="RHEA:22508"/>
        <dbReference type="Rhea" id="RHEA-COMP:17339"/>
        <dbReference type="Rhea" id="RHEA-COMP:17340"/>
        <dbReference type="ChEBI" id="CHEBI:33019"/>
        <dbReference type="ChEBI" id="CHEBI:61560"/>
        <dbReference type="ChEBI" id="CHEBI:173112"/>
        <dbReference type="EC" id="2.7.7.7"/>
    </reaction>
</comment>
<dbReference type="InterPro" id="IPR049821">
    <property type="entry name" value="PolIIIA_DnaE1_PHP"/>
</dbReference>
<dbReference type="EMBL" id="CP032998">
    <property type="protein sequence ID" value="QCI26338.1"/>
    <property type="molecule type" value="Genomic_DNA"/>
</dbReference>
<name>A0A4D6YL23_9GAMM</name>
<dbReference type="NCBIfam" id="NF004226">
    <property type="entry name" value="PRK05673.1"/>
    <property type="match status" value="1"/>
</dbReference>
<dbReference type="CDD" id="cd04485">
    <property type="entry name" value="DnaE_OBF"/>
    <property type="match status" value="1"/>
</dbReference>
<evidence type="ECO:0000313" key="12">
    <source>
        <dbReference type="Proteomes" id="UP000298636"/>
    </source>
</evidence>
<dbReference type="Pfam" id="PF02811">
    <property type="entry name" value="PHP"/>
    <property type="match status" value="1"/>
</dbReference>
<gene>
    <name evidence="11" type="ORF">D9V79_00770</name>
</gene>
<dbReference type="Pfam" id="PF14579">
    <property type="entry name" value="HHH_6"/>
    <property type="match status" value="1"/>
</dbReference>
<dbReference type="Gene3D" id="1.10.150.870">
    <property type="match status" value="1"/>
</dbReference>
<dbReference type="Gene3D" id="1.10.10.1600">
    <property type="entry name" value="Bacterial DNA polymerase III alpha subunit, thumb domain"/>
    <property type="match status" value="1"/>
</dbReference>
<dbReference type="InterPro" id="IPR029460">
    <property type="entry name" value="DNAPol_HHH"/>
</dbReference>
<evidence type="ECO:0000256" key="2">
    <source>
        <dbReference type="ARBA" id="ARBA00012417"/>
    </source>
</evidence>
<organism evidence="11 12">
    <name type="scientific">Buchnera aphidicola</name>
    <name type="common">Stegophylla sp.</name>
    <dbReference type="NCBI Taxonomy" id="2315800"/>
    <lineage>
        <taxon>Bacteria</taxon>
        <taxon>Pseudomonadati</taxon>
        <taxon>Pseudomonadota</taxon>
        <taxon>Gammaproteobacteria</taxon>
        <taxon>Enterobacterales</taxon>
        <taxon>Erwiniaceae</taxon>
        <taxon>Buchnera</taxon>
    </lineage>
</organism>
<comment type="subcellular location">
    <subcellularLocation>
        <location evidence="1">Cytoplasm</location>
    </subcellularLocation>
</comment>
<dbReference type="InterPro" id="IPR003141">
    <property type="entry name" value="Pol/His_phosphatase_N"/>
</dbReference>
<keyword evidence="12" id="KW-1185">Reference proteome</keyword>
<dbReference type="InterPro" id="IPR004013">
    <property type="entry name" value="PHP_dom"/>
</dbReference>
<dbReference type="InterPro" id="IPR004805">
    <property type="entry name" value="DnaE2/DnaE/PolC"/>
</dbReference>
<dbReference type="OrthoDB" id="9803237at2"/>
<dbReference type="EC" id="2.7.7.7" evidence="2"/>
<dbReference type="CDD" id="cd07433">
    <property type="entry name" value="PHP_PolIIIA_DnaE1"/>
    <property type="match status" value="1"/>
</dbReference>
<evidence type="ECO:0000256" key="4">
    <source>
        <dbReference type="ARBA" id="ARBA00022490"/>
    </source>
</evidence>
<feature type="domain" description="Polymerase/histidinol phosphatase N-terminal" evidence="10">
    <location>
        <begin position="6"/>
        <end position="73"/>
    </location>
</feature>
<reference evidence="11 12" key="1">
    <citation type="submission" date="2018-10" db="EMBL/GenBank/DDBJ databases">
        <title>Comparative functional genomics of the obligate endosymbiont Buchnera aphidicola.</title>
        <authorList>
            <person name="Chong R.A."/>
        </authorList>
    </citation>
    <scope>NUCLEOTIDE SEQUENCE [LARGE SCALE GENOMIC DNA]</scope>
    <source>
        <strain evidence="11 12">Ssp</strain>
    </source>
</reference>
<evidence type="ECO:0000256" key="1">
    <source>
        <dbReference type="ARBA" id="ARBA00004496"/>
    </source>
</evidence>
<dbReference type="PANTHER" id="PTHR32294">
    <property type="entry name" value="DNA POLYMERASE III SUBUNIT ALPHA"/>
    <property type="match status" value="1"/>
</dbReference>
<keyword evidence="6 11" id="KW-0548">Nucleotidyltransferase</keyword>
<dbReference type="GO" id="GO:0008408">
    <property type="term" value="F:3'-5' exonuclease activity"/>
    <property type="evidence" value="ECO:0007669"/>
    <property type="project" value="InterPro"/>
</dbReference>
<dbReference type="GO" id="GO:0005737">
    <property type="term" value="C:cytoplasm"/>
    <property type="evidence" value="ECO:0007669"/>
    <property type="project" value="UniProtKB-SubCell"/>
</dbReference>
<dbReference type="GO" id="GO:0006260">
    <property type="term" value="P:DNA replication"/>
    <property type="evidence" value="ECO:0007669"/>
    <property type="project" value="UniProtKB-KW"/>
</dbReference>
<dbReference type="InterPro" id="IPR016195">
    <property type="entry name" value="Pol/histidinol_Pase-like"/>
</dbReference>
<dbReference type="NCBIfam" id="TIGR00594">
    <property type="entry name" value="polc"/>
    <property type="match status" value="1"/>
</dbReference>
<evidence type="ECO:0000256" key="8">
    <source>
        <dbReference type="ARBA" id="ARBA00022932"/>
    </source>
</evidence>
<keyword evidence="8" id="KW-0239">DNA-directed DNA polymerase</keyword>
<dbReference type="Pfam" id="PF07733">
    <property type="entry name" value="DNA_pol3_alpha"/>
    <property type="match status" value="1"/>
</dbReference>
<accession>A0A4D6YL23</accession>
<dbReference type="InterPro" id="IPR041931">
    <property type="entry name" value="DNA_pol3_alpha_thumb_dom"/>
</dbReference>
<dbReference type="InterPro" id="IPR040982">
    <property type="entry name" value="DNA_pol3_finger"/>
</dbReference>
<evidence type="ECO:0000256" key="9">
    <source>
        <dbReference type="ARBA" id="ARBA00049244"/>
    </source>
</evidence>
<dbReference type="SUPFAM" id="SSF89550">
    <property type="entry name" value="PHP domain-like"/>
    <property type="match status" value="1"/>
</dbReference>
<proteinExistence type="predicted"/>
<keyword evidence="4" id="KW-0963">Cytoplasm</keyword>
<dbReference type="PANTHER" id="PTHR32294:SF0">
    <property type="entry name" value="DNA POLYMERASE III SUBUNIT ALPHA"/>
    <property type="match status" value="1"/>
</dbReference>
<dbReference type="Pfam" id="PF17657">
    <property type="entry name" value="DNA_pol3_finger"/>
    <property type="match status" value="1"/>
</dbReference>
<evidence type="ECO:0000256" key="3">
    <source>
        <dbReference type="ARBA" id="ARBA00019114"/>
    </source>
</evidence>
<evidence type="ECO:0000256" key="6">
    <source>
        <dbReference type="ARBA" id="ARBA00022695"/>
    </source>
</evidence>
<keyword evidence="5 11" id="KW-0808">Transferase</keyword>